<evidence type="ECO:0000313" key="2">
    <source>
        <dbReference type="EMBL" id="KDR23948.1"/>
    </source>
</evidence>
<dbReference type="PANTHER" id="PTHR45845">
    <property type="entry name" value="RHO GUANINE NUCLEOTIDE EXCHANGE FACTOR-RELATED"/>
    <property type="match status" value="1"/>
</dbReference>
<feature type="compositionally biased region" description="Basic and acidic residues" evidence="1">
    <location>
        <begin position="978"/>
        <end position="994"/>
    </location>
</feature>
<reference evidence="2 3" key="1">
    <citation type="journal article" date="2014" name="Nat. Commun.">
        <title>Molecular traces of alternative social organization in a termite genome.</title>
        <authorList>
            <person name="Terrapon N."/>
            <person name="Li C."/>
            <person name="Robertson H.M."/>
            <person name="Ji L."/>
            <person name="Meng X."/>
            <person name="Booth W."/>
            <person name="Chen Z."/>
            <person name="Childers C.P."/>
            <person name="Glastad K.M."/>
            <person name="Gokhale K."/>
            <person name="Gowin J."/>
            <person name="Gronenberg W."/>
            <person name="Hermansen R.A."/>
            <person name="Hu H."/>
            <person name="Hunt B.G."/>
            <person name="Huylmans A.K."/>
            <person name="Khalil S.M."/>
            <person name="Mitchell R.D."/>
            <person name="Munoz-Torres M.C."/>
            <person name="Mustard J.A."/>
            <person name="Pan H."/>
            <person name="Reese J.T."/>
            <person name="Scharf M.E."/>
            <person name="Sun F."/>
            <person name="Vogel H."/>
            <person name="Xiao J."/>
            <person name="Yang W."/>
            <person name="Yang Z."/>
            <person name="Yang Z."/>
            <person name="Zhou J."/>
            <person name="Zhu J."/>
            <person name="Brent C.S."/>
            <person name="Elsik C.G."/>
            <person name="Goodisman M.A."/>
            <person name="Liberles D.A."/>
            <person name="Roe R.M."/>
            <person name="Vargo E.L."/>
            <person name="Vilcinskas A."/>
            <person name="Wang J."/>
            <person name="Bornberg-Bauer E."/>
            <person name="Korb J."/>
            <person name="Zhang G."/>
            <person name="Liebig J."/>
        </authorList>
    </citation>
    <scope>NUCLEOTIDE SEQUENCE [LARGE SCALE GENOMIC DNA]</scope>
    <source>
        <tissue evidence="2">Whole organism</tissue>
    </source>
</reference>
<dbReference type="STRING" id="136037.A0A067RLN2"/>
<dbReference type="InterPro" id="IPR052231">
    <property type="entry name" value="Rho_GEF_signaling-related"/>
</dbReference>
<feature type="region of interest" description="Disordered" evidence="1">
    <location>
        <begin position="972"/>
        <end position="994"/>
    </location>
</feature>
<name>A0A067RLN2_ZOONE</name>
<evidence type="ECO:0000256" key="1">
    <source>
        <dbReference type="SAM" id="MobiDB-lite"/>
    </source>
</evidence>
<feature type="region of interest" description="Disordered" evidence="1">
    <location>
        <begin position="655"/>
        <end position="675"/>
    </location>
</feature>
<dbReference type="PANTHER" id="PTHR45845:SF3">
    <property type="entry name" value="PURATROPHIN-1-LIKE, ISOFORM A"/>
    <property type="match status" value="1"/>
</dbReference>
<feature type="region of interest" description="Disordered" evidence="1">
    <location>
        <begin position="92"/>
        <end position="111"/>
    </location>
</feature>
<dbReference type="Proteomes" id="UP000027135">
    <property type="component" value="Unassembled WGS sequence"/>
</dbReference>
<organism evidence="2 3">
    <name type="scientific">Zootermopsis nevadensis</name>
    <name type="common">Dampwood termite</name>
    <dbReference type="NCBI Taxonomy" id="136037"/>
    <lineage>
        <taxon>Eukaryota</taxon>
        <taxon>Metazoa</taxon>
        <taxon>Ecdysozoa</taxon>
        <taxon>Arthropoda</taxon>
        <taxon>Hexapoda</taxon>
        <taxon>Insecta</taxon>
        <taxon>Pterygota</taxon>
        <taxon>Neoptera</taxon>
        <taxon>Polyneoptera</taxon>
        <taxon>Dictyoptera</taxon>
        <taxon>Blattodea</taxon>
        <taxon>Blattoidea</taxon>
        <taxon>Termitoidae</taxon>
        <taxon>Termopsidae</taxon>
        <taxon>Zootermopsis</taxon>
    </lineage>
</organism>
<dbReference type="EMBL" id="KK852434">
    <property type="protein sequence ID" value="KDR23948.1"/>
    <property type="molecule type" value="Genomic_DNA"/>
</dbReference>
<dbReference type="InParanoid" id="A0A067RLN2"/>
<sequence>MCAKFESEKLKGEASLEDLEVDGRYSLQTSQPKLCVHLFTPCVQYALNPKFGAEFLIFFLKLIPDTGLDYPGLVIAVPSLLRWTLPKRSQEEHDNDAAEPELKPGSHSKMPPYQLSKDIFLERNKCDVATLVERYLGSLYPNFPRVRPILVRQARDLLVCTFHGNLARFECEFCVPASQLLREVRDIADRKVILFNNGQDYHPLKEGLRRLSPKEAAPWSRSVNAVTSYGHLQWTSTYAKTKYSCEIGLRSLNCLRGIQHFQGSLRPVYLDTGSEMGDRKRVSNFRGPQQVNWISVDSGPVITNPVLVSFYELSVSNSFCARGGRCSDAGEQWTRRSCVATVRAEGEVAGANSSQCGWFAVCEQGAVVITAMALAEYAGARQSHVCRSPRTKSPESLNVPNCKAVSFMQFSNGPGLQLGSSDDDLHGDVLDNEMGVLLRCSNVFVCTQRINRISKLCTNVSTGLVKRQMKLANRTFYACVSSCFLRLADEDVPPKGVPKHASSWRETMRRGEFGFQSLTEDQGSLTKIKVEHHRSVVLGTSVDEAIFHGLSCKGTTQIKDFENSVPRGTLVPEKYQVTTSRSRVKNSEDAVSISAECLIYFRCRELRLLLPPDAGDRNCLTTGFDPQQGQRILISSVFVQIDSGAYPATRSVDALGKERSERDTDHLPPSHPVSRLTTERAVTNEFPERPDWRMRLDFRAYRIRSGHNLKLNLEHDTWLQIPPWYFDDVTQHLRATGACDRRLKTLSREICVHVAVHEPQSCQVVQLLNSVEARSWIGVREGDSEENVWICDAENGGRLENHSGDVVAPRGWPLSLGSSGVILQLGELDPTLLRNRDCYLCVRRGTGPRVEVAFVWKCEAFLSSRALAVTSPPHSALETPVTLEMAATDEGQDLPGLLQSLLVSVERAIERVPLDVLAFPCPRCRDEVIAEDNGVVCGCQCVCQQQSHVEKKDTSIQTSPMFEFVGSIPHIDSDEENDSAHEPDGTTRNSDLRSRGFRSRFGESLAKFDAHAIPKSQEGRCNALPRRPYPLIITVVSGIRAKLITYVSGMGHLRRQHYRRGYTYYGHGVSVDSAGFMGEKSTHSCHICCSARRTWGLDEISGLAATKMKVPCSVGSNEPCSHQTSGYANLWLVHIGLETTARRGQVLPNRPRRFDRFGIVHNIDMEVGTFLDHVVIMNRPELVTSPKRIVELPEKLLMSGIHLPDIITVVEIKEEYVGGRHIACTSGARSGTCGKQISNRRRTSDLKERPLVVVDAATVLKASLDSKQIASVLLYYASLPRPEKLKDGFTVLILCAESEGSALDLLDKALSLVAAQMNIGNVLLWRPPSTSDRWQLNHDVLENSRFKVHVVTDERDLCQYISEDQTPVNCGGRSTHDQVEWVEFYKEVEPFLGQCHACGRRLVSVMSELRSTEGQRQVTRRQLHHQHRALTRALTDPELQRLRREGNATLARLEERSQWLPASEDVRLSAERARRLFVEVDRAARRLEQLAEGRRERLRDLARVRALEDEATQRHPQPCLATGLGGGTRFKFRIARRIATSHAQNWYRWKEKLSQVYVRILRGRVVTLFAARGDMRENGCHRRQGSLCVLDFHVHRSVISVQRHFRTKFAADPPSGHTILAGLTNAEVNFWFACDEQRTRVNLDVTTRTYAIEERIESPDVFSQEFHNLYSSPLSLVIKWMKLRLAAHAECKGRA</sequence>
<keyword evidence="3" id="KW-1185">Reference proteome</keyword>
<gene>
    <name evidence="2" type="ORF">L798_08872</name>
</gene>
<feature type="compositionally biased region" description="Basic and acidic residues" evidence="1">
    <location>
        <begin position="655"/>
        <end position="668"/>
    </location>
</feature>
<dbReference type="eggNOG" id="KOG0689">
    <property type="taxonomic scope" value="Eukaryota"/>
</dbReference>
<feature type="compositionally biased region" description="Basic and acidic residues" evidence="1">
    <location>
        <begin position="92"/>
        <end position="104"/>
    </location>
</feature>
<evidence type="ECO:0000313" key="3">
    <source>
        <dbReference type="Proteomes" id="UP000027135"/>
    </source>
</evidence>
<protein>
    <submittedName>
        <fullName evidence="2">Uncharacterized protein</fullName>
    </submittedName>
</protein>
<accession>A0A067RLN2</accession>
<proteinExistence type="predicted"/>